<evidence type="ECO:0000259" key="5">
    <source>
        <dbReference type="Pfam" id="PF13649"/>
    </source>
</evidence>
<dbReference type="Pfam" id="PF13649">
    <property type="entry name" value="Methyltransf_25"/>
    <property type="match status" value="1"/>
</dbReference>
<dbReference type="SUPFAM" id="SSF53335">
    <property type="entry name" value="S-adenosyl-L-methionine-dependent methyltransferases"/>
    <property type="match status" value="1"/>
</dbReference>
<dbReference type="GO" id="GO:0032259">
    <property type="term" value="P:methylation"/>
    <property type="evidence" value="ECO:0007669"/>
    <property type="project" value="UniProtKB-KW"/>
</dbReference>
<accession>A0ABW5QZB6</accession>
<keyword evidence="3 4" id="KW-0949">S-adenosyl-L-methionine</keyword>
<dbReference type="CDD" id="cd02440">
    <property type="entry name" value="AdoMet_MTases"/>
    <property type="match status" value="1"/>
</dbReference>
<gene>
    <name evidence="6" type="ORF">ACFSW5_14070</name>
</gene>
<evidence type="ECO:0000256" key="3">
    <source>
        <dbReference type="ARBA" id="ARBA00022691"/>
    </source>
</evidence>
<reference evidence="7" key="1">
    <citation type="journal article" date="2019" name="Int. J. Syst. Evol. Microbiol.">
        <title>The Global Catalogue of Microorganisms (GCM) 10K type strain sequencing project: providing services to taxonomists for standard genome sequencing and annotation.</title>
        <authorList>
            <consortium name="The Broad Institute Genomics Platform"/>
            <consortium name="The Broad Institute Genome Sequencing Center for Infectious Disease"/>
            <person name="Wu L."/>
            <person name="Ma J."/>
        </authorList>
    </citation>
    <scope>NUCLEOTIDE SEQUENCE [LARGE SCALE GENOMIC DNA]</scope>
    <source>
        <strain evidence="7">TISTR 1827</strain>
    </source>
</reference>
<dbReference type="RefSeq" id="WP_379274140.1">
    <property type="nucleotide sequence ID" value="NZ_JBHUGT010000019.1"/>
</dbReference>
<feature type="binding site" evidence="4">
    <location>
        <position position="53"/>
    </location>
    <ligand>
        <name>S-adenosyl-L-methionine</name>
        <dbReference type="ChEBI" id="CHEBI:59789"/>
    </ligand>
</feature>
<dbReference type="HAMAP" id="MF_02100">
    <property type="entry name" value="Methyltr_YrrT"/>
    <property type="match status" value="1"/>
</dbReference>
<protein>
    <recommendedName>
        <fullName evidence="4">Uncharacterized methyltransferase ACFSW5_14070</fullName>
        <ecNumber evidence="4">2.1.1.-</ecNumber>
    </recommendedName>
</protein>
<comment type="function">
    <text evidence="4">Could be a S-adenosyl-L-methionine-dependent methyltransferase.</text>
</comment>
<dbReference type="GO" id="GO:0008168">
    <property type="term" value="F:methyltransferase activity"/>
    <property type="evidence" value="ECO:0007669"/>
    <property type="project" value="UniProtKB-KW"/>
</dbReference>
<proteinExistence type="inferred from homology"/>
<evidence type="ECO:0000256" key="1">
    <source>
        <dbReference type="ARBA" id="ARBA00022603"/>
    </source>
</evidence>
<evidence type="ECO:0000313" key="7">
    <source>
        <dbReference type="Proteomes" id="UP001597493"/>
    </source>
</evidence>
<keyword evidence="2 4" id="KW-0808">Transferase</keyword>
<comment type="similarity">
    <text evidence="4">Belongs to the methyltransferase superfamily. YrrT family.</text>
</comment>
<feature type="binding site" evidence="4">
    <location>
        <position position="96"/>
    </location>
    <ligand>
        <name>S-adenosyl-L-methionine</name>
        <dbReference type="ChEBI" id="CHEBI:59789"/>
    </ligand>
</feature>
<dbReference type="EC" id="2.1.1.-" evidence="4"/>
<dbReference type="InterPro" id="IPR029063">
    <property type="entry name" value="SAM-dependent_MTases_sf"/>
</dbReference>
<sequence>MSKDFTELFDEWSERYDETVAGGDEEYREVFDGYDRILEEVASRVSGTVLEFGVGTGNLTEKLLRRGCAVYGIEPSKGMREQALKRQFDMVLAAGDFLRFPLVPEKIDAVASTYAFHHLTDEEKEEAIAIYSGLLGAGGKLVFADTMFEGEEERREIEEAARAAGHVKLLNDLRTEYYTTLNVLEGILVRHGFEVSFYKLNRYVWLMDATKASEEG</sequence>
<organism evidence="6 7">
    <name type="scientific">Paenibacillus thailandensis</name>
    <dbReference type="NCBI Taxonomy" id="393250"/>
    <lineage>
        <taxon>Bacteria</taxon>
        <taxon>Bacillati</taxon>
        <taxon>Bacillota</taxon>
        <taxon>Bacilli</taxon>
        <taxon>Bacillales</taxon>
        <taxon>Paenibacillaceae</taxon>
        <taxon>Paenibacillus</taxon>
    </lineage>
</organism>
<feature type="binding site" evidence="4">
    <location>
        <position position="74"/>
    </location>
    <ligand>
        <name>S-adenosyl-L-methionine</name>
        <dbReference type="ChEBI" id="CHEBI:59789"/>
    </ligand>
</feature>
<dbReference type="Gene3D" id="3.40.50.150">
    <property type="entry name" value="Vaccinia Virus protein VP39"/>
    <property type="match status" value="1"/>
</dbReference>
<dbReference type="PANTHER" id="PTHR43861">
    <property type="entry name" value="TRANS-ACONITATE 2-METHYLTRANSFERASE-RELATED"/>
    <property type="match status" value="1"/>
</dbReference>
<evidence type="ECO:0000256" key="4">
    <source>
        <dbReference type="HAMAP-Rule" id="MF_02100"/>
    </source>
</evidence>
<evidence type="ECO:0000256" key="2">
    <source>
        <dbReference type="ARBA" id="ARBA00022679"/>
    </source>
</evidence>
<name>A0ABW5QZB6_9BACL</name>
<dbReference type="Proteomes" id="UP001597493">
    <property type="component" value="Unassembled WGS sequence"/>
</dbReference>
<keyword evidence="7" id="KW-1185">Reference proteome</keyword>
<evidence type="ECO:0000313" key="6">
    <source>
        <dbReference type="EMBL" id="MFD2661376.1"/>
    </source>
</evidence>
<dbReference type="EMBL" id="JBHUMY010000013">
    <property type="protein sequence ID" value="MFD2661376.1"/>
    <property type="molecule type" value="Genomic_DNA"/>
</dbReference>
<comment type="caution">
    <text evidence="6">The sequence shown here is derived from an EMBL/GenBank/DDBJ whole genome shotgun (WGS) entry which is preliminary data.</text>
</comment>
<dbReference type="InterPro" id="IPR023553">
    <property type="entry name" value="Uncharacterised_MeTfrase_YrrT"/>
</dbReference>
<keyword evidence="1 4" id="KW-0489">Methyltransferase</keyword>
<dbReference type="InterPro" id="IPR041698">
    <property type="entry name" value="Methyltransf_25"/>
</dbReference>
<feature type="domain" description="Methyltransferase" evidence="5">
    <location>
        <begin position="49"/>
        <end position="139"/>
    </location>
</feature>